<accession>A0ABN5PLU5</accession>
<dbReference type="Proteomes" id="UP000273001">
    <property type="component" value="Chromosome"/>
</dbReference>
<sequence length="164" mass="17528">MVRRVGRTVPGLVVVLLFSWVGVGEVLLLRWPVAAVVGLLAWELVVQAWWWLDGPLGRARGLALRAADALMSVALLLLPGPVRSLVLSVEGIASPRLDELVDRAVALAASGDRLVATVGALLVLRLVVHAVVRLADRATERVADRDAVPRLGVARRISAHGQEP</sequence>
<reference evidence="1 2" key="1">
    <citation type="submission" date="2018-09" db="EMBL/GenBank/DDBJ databases">
        <authorList>
            <person name="Li J."/>
        </authorList>
    </citation>
    <scope>NUCLEOTIDE SEQUENCE [LARGE SCALE GENOMIC DNA]</scope>
    <source>
        <strain evidence="1 2">2129</strain>
    </source>
</reference>
<evidence type="ECO:0000313" key="1">
    <source>
        <dbReference type="EMBL" id="AYD89187.1"/>
    </source>
</evidence>
<evidence type="ECO:0000313" key="2">
    <source>
        <dbReference type="Proteomes" id="UP000273001"/>
    </source>
</evidence>
<name>A0ABN5PLU5_9ACTO</name>
<keyword evidence="2" id="KW-1185">Reference proteome</keyword>
<organism evidence="1 2">
    <name type="scientific">Actinomyces lilanjuaniae</name>
    <dbReference type="NCBI Taxonomy" id="2321394"/>
    <lineage>
        <taxon>Bacteria</taxon>
        <taxon>Bacillati</taxon>
        <taxon>Actinomycetota</taxon>
        <taxon>Actinomycetes</taxon>
        <taxon>Actinomycetales</taxon>
        <taxon>Actinomycetaceae</taxon>
        <taxon>Actinomyces</taxon>
    </lineage>
</organism>
<dbReference type="EMBL" id="CP032514">
    <property type="protein sequence ID" value="AYD89187.1"/>
    <property type="molecule type" value="Genomic_DNA"/>
</dbReference>
<protein>
    <submittedName>
        <fullName evidence="1">Uncharacterized protein</fullName>
    </submittedName>
</protein>
<proteinExistence type="predicted"/>
<gene>
    <name evidence="1" type="ORF">D5R93_02340</name>
</gene>